<evidence type="ECO:0000313" key="3">
    <source>
        <dbReference type="Proteomes" id="UP001152622"/>
    </source>
</evidence>
<proteinExistence type="predicted"/>
<sequence length="301" mass="34296">MTSTESEKWGKAMDEEIKSLEDNQTFALTKLPKGRKTVGGRWVYSIKSDTDGHDKYKARFVAKGYSQRAGIDYGETFSPTANLTSIRVLMQKAAQDDLILHQMDVKTAYLHAPIDRDIYMEQPEGYVKEGEKLVCKLEKSIYGLKQSGRNWNEMLHKCLTDDNFTQNPADHCVYAKESKEEKVIIAIWVDDLIIAANNTKSLEKHDRLLITTRLDHRELAYRQAAGSFRSIWTGPEPGARLPDHLDWQRGQKVPLLRSKRADICDDPDVMVIHLGGNSIGTYGNTRISLTRHMKADIREID</sequence>
<organism evidence="2 3">
    <name type="scientific">Synaphobranchus kaupii</name>
    <name type="common">Kaup's arrowtooth eel</name>
    <dbReference type="NCBI Taxonomy" id="118154"/>
    <lineage>
        <taxon>Eukaryota</taxon>
        <taxon>Metazoa</taxon>
        <taxon>Chordata</taxon>
        <taxon>Craniata</taxon>
        <taxon>Vertebrata</taxon>
        <taxon>Euteleostomi</taxon>
        <taxon>Actinopterygii</taxon>
        <taxon>Neopterygii</taxon>
        <taxon>Teleostei</taxon>
        <taxon>Anguilliformes</taxon>
        <taxon>Synaphobranchidae</taxon>
        <taxon>Synaphobranchus</taxon>
    </lineage>
</organism>
<dbReference type="Proteomes" id="UP001152622">
    <property type="component" value="Chromosome 3"/>
</dbReference>
<comment type="caution">
    <text evidence="2">The sequence shown here is derived from an EMBL/GenBank/DDBJ whole genome shotgun (WGS) entry which is preliminary data.</text>
</comment>
<evidence type="ECO:0000259" key="1">
    <source>
        <dbReference type="Pfam" id="PF07727"/>
    </source>
</evidence>
<feature type="domain" description="Reverse transcriptase Ty1/copia-type" evidence="1">
    <location>
        <begin position="23"/>
        <end position="208"/>
    </location>
</feature>
<dbReference type="InterPro" id="IPR013103">
    <property type="entry name" value="RVT_2"/>
</dbReference>
<reference evidence="2" key="1">
    <citation type="journal article" date="2023" name="Science">
        <title>Genome structures resolve the early diversification of teleost fishes.</title>
        <authorList>
            <person name="Parey E."/>
            <person name="Louis A."/>
            <person name="Montfort J."/>
            <person name="Bouchez O."/>
            <person name="Roques C."/>
            <person name="Iampietro C."/>
            <person name="Lluch J."/>
            <person name="Castinel A."/>
            <person name="Donnadieu C."/>
            <person name="Desvignes T."/>
            <person name="Floi Bucao C."/>
            <person name="Jouanno E."/>
            <person name="Wen M."/>
            <person name="Mejri S."/>
            <person name="Dirks R."/>
            <person name="Jansen H."/>
            <person name="Henkel C."/>
            <person name="Chen W.J."/>
            <person name="Zahm M."/>
            <person name="Cabau C."/>
            <person name="Klopp C."/>
            <person name="Thompson A.W."/>
            <person name="Robinson-Rechavi M."/>
            <person name="Braasch I."/>
            <person name="Lecointre G."/>
            <person name="Bobe J."/>
            <person name="Postlethwait J.H."/>
            <person name="Berthelot C."/>
            <person name="Roest Crollius H."/>
            <person name="Guiguen Y."/>
        </authorList>
    </citation>
    <scope>NUCLEOTIDE SEQUENCE</scope>
    <source>
        <strain evidence="2">WJC10195</strain>
    </source>
</reference>
<gene>
    <name evidence="2" type="ORF">SKAU_G00091630</name>
</gene>
<dbReference type="EMBL" id="JAINUF010000003">
    <property type="protein sequence ID" value="KAJ8369135.1"/>
    <property type="molecule type" value="Genomic_DNA"/>
</dbReference>
<dbReference type="InterPro" id="IPR043502">
    <property type="entry name" value="DNA/RNA_pol_sf"/>
</dbReference>
<dbReference type="AlphaFoldDB" id="A0A9Q1J4D6"/>
<dbReference type="Pfam" id="PF07727">
    <property type="entry name" value="RVT_2"/>
    <property type="match status" value="1"/>
</dbReference>
<dbReference type="SUPFAM" id="SSF56672">
    <property type="entry name" value="DNA/RNA polymerases"/>
    <property type="match status" value="1"/>
</dbReference>
<evidence type="ECO:0000313" key="2">
    <source>
        <dbReference type="EMBL" id="KAJ8369135.1"/>
    </source>
</evidence>
<dbReference type="OrthoDB" id="10058978at2759"/>
<protein>
    <recommendedName>
        <fullName evidence="1">Reverse transcriptase Ty1/copia-type domain-containing protein</fullName>
    </recommendedName>
</protein>
<name>A0A9Q1J4D6_SYNKA</name>
<accession>A0A9Q1J4D6</accession>
<keyword evidence="3" id="KW-1185">Reference proteome</keyword>